<gene>
    <name evidence="6" type="primary">prmA</name>
    <name evidence="7" type="ORF">DL238_13675</name>
</gene>
<dbReference type="InterPro" id="IPR029063">
    <property type="entry name" value="SAM-dependent_MTases_sf"/>
</dbReference>
<dbReference type="GO" id="GO:0005737">
    <property type="term" value="C:cytoplasm"/>
    <property type="evidence" value="ECO:0007669"/>
    <property type="project" value="UniProtKB-SubCell"/>
</dbReference>
<dbReference type="OrthoDB" id="9785995at2"/>
<feature type="binding site" evidence="6">
    <location>
        <position position="148"/>
    </location>
    <ligand>
        <name>S-adenosyl-L-methionine</name>
        <dbReference type="ChEBI" id="CHEBI:59789"/>
    </ligand>
</feature>
<keyword evidence="7" id="KW-0689">Ribosomal protein</keyword>
<keyword evidence="7" id="KW-0687">Ribonucleoprotein</keyword>
<evidence type="ECO:0000256" key="2">
    <source>
        <dbReference type="ARBA" id="ARBA00022490"/>
    </source>
</evidence>
<keyword evidence="8" id="KW-1185">Reference proteome</keyword>
<name>A0A395LHN9_9SPHN</name>
<dbReference type="InterPro" id="IPR050078">
    <property type="entry name" value="Ribosomal_L11_MeTrfase_PrmA"/>
</dbReference>
<evidence type="ECO:0000256" key="3">
    <source>
        <dbReference type="ARBA" id="ARBA00022603"/>
    </source>
</evidence>
<keyword evidence="2 6" id="KW-0963">Cytoplasm</keyword>
<proteinExistence type="inferred from homology"/>
<dbReference type="GO" id="GO:0005840">
    <property type="term" value="C:ribosome"/>
    <property type="evidence" value="ECO:0007669"/>
    <property type="project" value="UniProtKB-KW"/>
</dbReference>
<comment type="function">
    <text evidence="6">Methylates ribosomal protein L11.</text>
</comment>
<comment type="similarity">
    <text evidence="1 6">Belongs to the methyltransferase superfamily. PrmA family.</text>
</comment>
<evidence type="ECO:0000256" key="1">
    <source>
        <dbReference type="ARBA" id="ARBA00009741"/>
    </source>
</evidence>
<dbReference type="GO" id="GO:0032259">
    <property type="term" value="P:methylation"/>
    <property type="evidence" value="ECO:0007669"/>
    <property type="project" value="UniProtKB-KW"/>
</dbReference>
<comment type="caution">
    <text evidence="7">The sequence shown here is derived from an EMBL/GenBank/DDBJ whole genome shotgun (WGS) entry which is preliminary data.</text>
</comment>
<dbReference type="Gene3D" id="3.40.50.150">
    <property type="entry name" value="Vaccinia Virus protein VP39"/>
    <property type="match status" value="1"/>
</dbReference>
<dbReference type="HAMAP" id="MF_00735">
    <property type="entry name" value="Methyltr_PrmA"/>
    <property type="match status" value="1"/>
</dbReference>
<dbReference type="SUPFAM" id="SSF53335">
    <property type="entry name" value="S-adenosyl-L-methionine-dependent methyltransferases"/>
    <property type="match status" value="1"/>
</dbReference>
<keyword evidence="3 6" id="KW-0489">Methyltransferase</keyword>
<feature type="binding site" evidence="6">
    <location>
        <position position="247"/>
    </location>
    <ligand>
        <name>S-adenosyl-L-methionine</name>
        <dbReference type="ChEBI" id="CHEBI:59789"/>
    </ligand>
</feature>
<dbReference type="EMBL" id="QRBB01000002">
    <property type="protein sequence ID" value="RDS75747.1"/>
    <property type="molecule type" value="Genomic_DNA"/>
</dbReference>
<protein>
    <recommendedName>
        <fullName evidence="6">Ribosomal protein L11 methyltransferase</fullName>
        <shortName evidence="6">L11 Mtase</shortName>
        <ecNumber evidence="6">2.1.1.-</ecNumber>
    </recommendedName>
</protein>
<evidence type="ECO:0000256" key="5">
    <source>
        <dbReference type="ARBA" id="ARBA00022691"/>
    </source>
</evidence>
<accession>A0A395LHN9</accession>
<dbReference type="GO" id="GO:0008276">
    <property type="term" value="F:protein methyltransferase activity"/>
    <property type="evidence" value="ECO:0007669"/>
    <property type="project" value="UniProtKB-UniRule"/>
</dbReference>
<reference evidence="7 8" key="1">
    <citation type="submission" date="2018-07" db="EMBL/GenBank/DDBJ databases">
        <title>Erythrobacter nanhaiensis sp. nov., a novel member of the genus Erythrobacter isolated from the South China Sea.</title>
        <authorList>
            <person name="Chen X."/>
            <person name="Liu J."/>
        </authorList>
    </citation>
    <scope>NUCLEOTIDE SEQUENCE [LARGE SCALE GENOMIC DNA]</scope>
    <source>
        <strain evidence="7 8">S-5</strain>
    </source>
</reference>
<comment type="subcellular location">
    <subcellularLocation>
        <location evidence="6">Cytoplasm</location>
    </subcellularLocation>
</comment>
<organism evidence="7 8">
    <name type="scientific">Alteriqipengyuania lutimaris</name>
    <dbReference type="NCBI Taxonomy" id="1538146"/>
    <lineage>
        <taxon>Bacteria</taxon>
        <taxon>Pseudomonadati</taxon>
        <taxon>Pseudomonadota</taxon>
        <taxon>Alphaproteobacteria</taxon>
        <taxon>Sphingomonadales</taxon>
        <taxon>Erythrobacteraceae</taxon>
        <taxon>Alteriqipengyuania</taxon>
    </lineage>
</organism>
<dbReference type="InterPro" id="IPR004498">
    <property type="entry name" value="Ribosomal_PrmA_MeTrfase"/>
</dbReference>
<keyword evidence="4 6" id="KW-0808">Transferase</keyword>
<evidence type="ECO:0000256" key="6">
    <source>
        <dbReference type="HAMAP-Rule" id="MF_00735"/>
    </source>
</evidence>
<dbReference type="RefSeq" id="WP_115493015.1">
    <property type="nucleotide sequence ID" value="NZ_JACHWW010000002.1"/>
</dbReference>
<dbReference type="Proteomes" id="UP000254101">
    <property type="component" value="Unassembled WGS sequence"/>
</dbReference>
<feature type="binding site" evidence="6">
    <location>
        <position position="172"/>
    </location>
    <ligand>
        <name>S-adenosyl-L-methionine</name>
        <dbReference type="ChEBI" id="CHEBI:59789"/>
    </ligand>
</feature>
<dbReference type="PANTHER" id="PTHR43648">
    <property type="entry name" value="ELECTRON TRANSFER FLAVOPROTEIN BETA SUBUNIT LYSINE METHYLTRANSFERASE"/>
    <property type="match status" value="1"/>
</dbReference>
<evidence type="ECO:0000256" key="4">
    <source>
        <dbReference type="ARBA" id="ARBA00022679"/>
    </source>
</evidence>
<evidence type="ECO:0000313" key="8">
    <source>
        <dbReference type="Proteomes" id="UP000254101"/>
    </source>
</evidence>
<dbReference type="EC" id="2.1.1.-" evidence="6"/>
<keyword evidence="5 6" id="KW-0949">S-adenosyl-L-methionine</keyword>
<evidence type="ECO:0000313" key="7">
    <source>
        <dbReference type="EMBL" id="RDS75747.1"/>
    </source>
</evidence>
<comment type="catalytic activity">
    <reaction evidence="6">
        <text>L-lysyl-[protein] + 3 S-adenosyl-L-methionine = N(6),N(6),N(6)-trimethyl-L-lysyl-[protein] + 3 S-adenosyl-L-homocysteine + 3 H(+)</text>
        <dbReference type="Rhea" id="RHEA:54192"/>
        <dbReference type="Rhea" id="RHEA-COMP:9752"/>
        <dbReference type="Rhea" id="RHEA-COMP:13826"/>
        <dbReference type="ChEBI" id="CHEBI:15378"/>
        <dbReference type="ChEBI" id="CHEBI:29969"/>
        <dbReference type="ChEBI" id="CHEBI:57856"/>
        <dbReference type="ChEBI" id="CHEBI:59789"/>
        <dbReference type="ChEBI" id="CHEBI:61961"/>
    </reaction>
</comment>
<dbReference type="CDD" id="cd02440">
    <property type="entry name" value="AdoMet_MTases"/>
    <property type="match status" value="1"/>
</dbReference>
<dbReference type="Pfam" id="PF06325">
    <property type="entry name" value="PrmA"/>
    <property type="match status" value="1"/>
</dbReference>
<feature type="binding site" evidence="6">
    <location>
        <position position="195"/>
    </location>
    <ligand>
        <name>S-adenosyl-L-methionine</name>
        <dbReference type="ChEBI" id="CHEBI:59789"/>
    </ligand>
</feature>
<sequence length="313" mass="33415">MSADITTEEAGITWKLSGLTDKASAEEALMASIADDWDSDLVVSAHEVEADAKDPLNAGLWQVEAWYPRRPTKAIRARLENLFSGTAPDFKVEKVAPTDWVVQSQLGMDPVHAGPFHIRTPDHPAGDAGIDLVIPASRAFGTGQHETTAGCLTMLGRLRTRGVRPRRIADIGTGTGLLAIGALKLFPGARMIASDIDPVCAEVVQENAGSNAVALGQRPGALHYVTAPGMDHPALKAAAPFDLLIANILAGPLIELAPDFARAVQPGGRVILAGLLNTQAAKVLRAYQRKGLRPERRIDDGDWSILCLKKPQR</sequence>
<dbReference type="AlphaFoldDB" id="A0A395LHN9"/>
<dbReference type="PANTHER" id="PTHR43648:SF1">
    <property type="entry name" value="ELECTRON TRANSFER FLAVOPROTEIN BETA SUBUNIT LYSINE METHYLTRANSFERASE"/>
    <property type="match status" value="1"/>
</dbReference>